<dbReference type="InterPro" id="IPR042183">
    <property type="entry name" value="MmgE/PrpD_sf_1"/>
</dbReference>
<dbReference type="InterPro" id="IPR036148">
    <property type="entry name" value="MmgE/PrpD_sf"/>
</dbReference>
<accession>A0ABS3RDM6</accession>
<dbReference type="Gene3D" id="3.30.1330.120">
    <property type="entry name" value="2-methylcitrate dehydratase PrpD"/>
    <property type="match status" value="1"/>
</dbReference>
<evidence type="ECO:0000256" key="1">
    <source>
        <dbReference type="ARBA" id="ARBA00006174"/>
    </source>
</evidence>
<evidence type="ECO:0000259" key="3">
    <source>
        <dbReference type="Pfam" id="PF19305"/>
    </source>
</evidence>
<dbReference type="InterPro" id="IPR045336">
    <property type="entry name" value="MmgE_PrpD_N"/>
</dbReference>
<comment type="caution">
    <text evidence="4">The sequence shown here is derived from an EMBL/GenBank/DDBJ whole genome shotgun (WGS) entry which is preliminary data.</text>
</comment>
<dbReference type="InterPro" id="IPR042188">
    <property type="entry name" value="MmgE/PrpD_sf_2"/>
</dbReference>
<dbReference type="Pfam" id="PF03972">
    <property type="entry name" value="MmgE_PrpD_N"/>
    <property type="match status" value="1"/>
</dbReference>
<comment type="similarity">
    <text evidence="1">Belongs to the PrpD family.</text>
</comment>
<dbReference type="Proteomes" id="UP000666915">
    <property type="component" value="Unassembled WGS sequence"/>
</dbReference>
<evidence type="ECO:0000313" key="4">
    <source>
        <dbReference type="EMBL" id="MBO2444330.1"/>
    </source>
</evidence>
<evidence type="ECO:0000313" key="5">
    <source>
        <dbReference type="Proteomes" id="UP000666915"/>
    </source>
</evidence>
<dbReference type="InterPro" id="IPR005656">
    <property type="entry name" value="MmgE_PrpD"/>
</dbReference>
<dbReference type="InterPro" id="IPR045337">
    <property type="entry name" value="MmgE_PrpD_C"/>
</dbReference>
<name>A0ABS3RDM6_9ACTN</name>
<organism evidence="4 5">
    <name type="scientific">Actinomadura nitritigenes</name>
    <dbReference type="NCBI Taxonomy" id="134602"/>
    <lineage>
        <taxon>Bacteria</taxon>
        <taxon>Bacillati</taxon>
        <taxon>Actinomycetota</taxon>
        <taxon>Actinomycetes</taxon>
        <taxon>Streptosporangiales</taxon>
        <taxon>Thermomonosporaceae</taxon>
        <taxon>Actinomadura</taxon>
    </lineage>
</organism>
<reference evidence="4 5" key="1">
    <citation type="submission" date="2021-03" db="EMBL/GenBank/DDBJ databases">
        <authorList>
            <person name="Kanchanasin P."/>
            <person name="Saeng-In P."/>
            <person name="Phongsopitanun W."/>
            <person name="Yuki M."/>
            <person name="Kudo T."/>
            <person name="Ohkuma M."/>
            <person name="Tanasupawat S."/>
        </authorList>
    </citation>
    <scope>NUCLEOTIDE SEQUENCE [LARGE SCALE GENOMIC DNA]</scope>
    <source>
        <strain evidence="4 5">L46</strain>
    </source>
</reference>
<dbReference type="SUPFAM" id="SSF103378">
    <property type="entry name" value="2-methylcitrate dehydratase PrpD"/>
    <property type="match status" value="1"/>
</dbReference>
<keyword evidence="5" id="KW-1185">Reference proteome</keyword>
<evidence type="ECO:0000259" key="2">
    <source>
        <dbReference type="Pfam" id="PF03972"/>
    </source>
</evidence>
<dbReference type="PANTHER" id="PTHR16943:SF8">
    <property type="entry name" value="2-METHYLCITRATE DEHYDRATASE"/>
    <property type="match status" value="1"/>
</dbReference>
<dbReference type="Pfam" id="PF19305">
    <property type="entry name" value="MmgE_PrpD_C"/>
    <property type="match status" value="1"/>
</dbReference>
<gene>
    <name evidence="4" type="ORF">J4557_43115</name>
</gene>
<feature type="domain" description="MmgE/PrpD N-terminal" evidence="2">
    <location>
        <begin position="65"/>
        <end position="216"/>
    </location>
</feature>
<dbReference type="EMBL" id="JAGEOK010000044">
    <property type="protein sequence ID" value="MBO2444330.1"/>
    <property type="molecule type" value="Genomic_DNA"/>
</dbReference>
<feature type="domain" description="MmgE/PrpD C-terminal" evidence="3">
    <location>
        <begin position="244"/>
        <end position="388"/>
    </location>
</feature>
<dbReference type="RefSeq" id="WP_208272621.1">
    <property type="nucleotide sequence ID" value="NZ_BAAAGM010000075.1"/>
</dbReference>
<protein>
    <submittedName>
        <fullName evidence="4">MmgE/PrpD family protein</fullName>
    </submittedName>
</protein>
<sequence>MSTVHGLARRALHAPRAATGEARRRAALHVLDTAGCVVSGATHPIAVTAAGYFGDGLRERILRWSVQAHLDEFDALHAGAAVVPAAVVVPAALLVAGQERRPGRAVLDAVIAGYEAVVEAGLRFGGAELYASGWWPTALFGSLGAAAATAVLLELDEEQTASALALASAGLGGLLSADSFGEAHYLLPGRAAADGVEAAYLARAGATGSGTLLDRPAALALGRHPGASSPGRGVHLEHCGIKAYPCARPLHAAIDALLAMDTGAATHVEVALPPALLSFVHADREVPGPAEASAGAAFAVAAALSGHPESVAVYRRARLHDEVPPVTLAPDASLDALLPDHWAATVTVRTPSGETSRRIVDALGSPARPLTTEAVLGKFESLTAGRLSDWSTRCLTLDGAGDVVELTKGIAGAMDSEDGRR</sequence>
<dbReference type="PANTHER" id="PTHR16943">
    <property type="entry name" value="2-METHYLCITRATE DEHYDRATASE-RELATED"/>
    <property type="match status" value="1"/>
</dbReference>
<proteinExistence type="inferred from homology"/>
<dbReference type="Gene3D" id="1.10.4100.10">
    <property type="entry name" value="2-methylcitrate dehydratase PrpD"/>
    <property type="match status" value="1"/>
</dbReference>